<dbReference type="Gene3D" id="1.20.1420.30">
    <property type="entry name" value="NCX, central ion-binding region"/>
    <property type="match status" value="2"/>
</dbReference>
<evidence type="ECO:0000256" key="6">
    <source>
        <dbReference type="SAM" id="Phobius"/>
    </source>
</evidence>
<dbReference type="InterPro" id="IPR044880">
    <property type="entry name" value="NCX_ion-bd_dom_sf"/>
</dbReference>
<feature type="domain" description="Sodium/calcium exchanger membrane region" evidence="7">
    <location>
        <begin position="75"/>
        <end position="219"/>
    </location>
</feature>
<feature type="transmembrane region" description="Helical" evidence="6">
    <location>
        <begin position="296"/>
        <end position="315"/>
    </location>
</feature>
<evidence type="ECO:0000256" key="1">
    <source>
        <dbReference type="ARBA" id="ARBA00004141"/>
    </source>
</evidence>
<feature type="transmembrane region" description="Helical" evidence="6">
    <location>
        <begin position="101"/>
        <end position="122"/>
    </location>
</feature>
<dbReference type="Proteomes" id="UP000521868">
    <property type="component" value="Unassembled WGS sequence"/>
</dbReference>
<comment type="subcellular location">
    <subcellularLocation>
        <location evidence="1">Membrane</location>
        <topology evidence="1">Multi-pass membrane protein</topology>
    </subcellularLocation>
</comment>
<evidence type="ECO:0000259" key="7">
    <source>
        <dbReference type="Pfam" id="PF01699"/>
    </source>
</evidence>
<keyword evidence="2 6" id="KW-0812">Transmembrane</keyword>
<evidence type="ECO:0000256" key="5">
    <source>
        <dbReference type="SAM" id="MobiDB-lite"/>
    </source>
</evidence>
<sequence>MAGRRHAAEHESEHGALDQRQPGAQARQPHARLSAVLHRGTRRPGRLPGQPALSAPTGPRVEPLDFSSNPPGLNAAVFAASAAVVWITGTKVAHYADDLAIASGIGHATVGLVLLAGITSLPEVAVALSSAAAGAPALSVNNLLGGVAMQIAILAVADAIIGKQALTVIAGTPLLLLQGTATVMLLLLFVAGVAVGDRPLLGEGAWSWGLLVLYLLSIWTIANAQGSRVWLVHKTQEQTEQAPVHEPTQTDGGHLKPLLLKLAAGAAVILVAGFVLSRAGDAIAAQTGLGRNFVGAVFLALSTSLPEISAVLAAVKLRRYEMAISDIFGTGLFNVALVFLVDAVYAGPPVLNEVGRFSLFAAVTAALLVCIYLVGLIERRDRTIARMGIDSLAVLLAYAGSLAILYHLR</sequence>
<dbReference type="Pfam" id="PF01699">
    <property type="entry name" value="Na_Ca_ex"/>
    <property type="match status" value="2"/>
</dbReference>
<dbReference type="AlphaFoldDB" id="A0A7X6DJZ0"/>
<feature type="compositionally biased region" description="Basic and acidic residues" evidence="5">
    <location>
        <begin position="1"/>
        <end position="17"/>
    </location>
</feature>
<feature type="transmembrane region" description="Helical" evidence="6">
    <location>
        <begin position="174"/>
        <end position="194"/>
    </location>
</feature>
<comment type="caution">
    <text evidence="8">The sequence shown here is derived from an EMBL/GenBank/DDBJ whole genome shotgun (WGS) entry which is preliminary data.</text>
</comment>
<keyword evidence="9" id="KW-1185">Reference proteome</keyword>
<feature type="transmembrane region" description="Helical" evidence="6">
    <location>
        <begin position="142"/>
        <end position="162"/>
    </location>
</feature>
<evidence type="ECO:0000313" key="9">
    <source>
        <dbReference type="Proteomes" id="UP000521868"/>
    </source>
</evidence>
<dbReference type="InterPro" id="IPR004837">
    <property type="entry name" value="NaCa_Exmemb"/>
</dbReference>
<feature type="transmembrane region" description="Helical" evidence="6">
    <location>
        <begin position="206"/>
        <end position="224"/>
    </location>
</feature>
<feature type="transmembrane region" description="Helical" evidence="6">
    <location>
        <begin position="327"/>
        <end position="345"/>
    </location>
</feature>
<gene>
    <name evidence="8" type="ORF">RAMLITH_22300</name>
</gene>
<evidence type="ECO:0000313" key="8">
    <source>
        <dbReference type="EMBL" id="NKE68555.1"/>
    </source>
</evidence>
<dbReference type="GO" id="GO:0055085">
    <property type="term" value="P:transmembrane transport"/>
    <property type="evidence" value="ECO:0007669"/>
    <property type="project" value="InterPro"/>
</dbReference>
<organism evidence="8 9">
    <name type="scientific">Ramlibacter lithotrophicus</name>
    <dbReference type="NCBI Taxonomy" id="2606681"/>
    <lineage>
        <taxon>Bacteria</taxon>
        <taxon>Pseudomonadati</taxon>
        <taxon>Pseudomonadota</taxon>
        <taxon>Betaproteobacteria</taxon>
        <taxon>Burkholderiales</taxon>
        <taxon>Comamonadaceae</taxon>
        <taxon>Ramlibacter</taxon>
    </lineage>
</organism>
<evidence type="ECO:0000256" key="4">
    <source>
        <dbReference type="ARBA" id="ARBA00023136"/>
    </source>
</evidence>
<reference evidence="8 9" key="1">
    <citation type="journal article" date="2020" name="Nature">
        <title>Bacterial chemolithoautotrophy via manganese oxidation.</title>
        <authorList>
            <person name="Yu H."/>
            <person name="Leadbetter J.R."/>
        </authorList>
    </citation>
    <scope>NUCLEOTIDE SEQUENCE [LARGE SCALE GENOMIC DNA]</scope>
    <source>
        <strain evidence="8 9">RBP-1</strain>
    </source>
</reference>
<evidence type="ECO:0000256" key="3">
    <source>
        <dbReference type="ARBA" id="ARBA00022989"/>
    </source>
</evidence>
<proteinExistence type="predicted"/>
<feature type="transmembrane region" description="Helical" evidence="6">
    <location>
        <begin position="389"/>
        <end position="408"/>
    </location>
</feature>
<dbReference type="GO" id="GO:0016020">
    <property type="term" value="C:membrane"/>
    <property type="evidence" value="ECO:0007669"/>
    <property type="project" value="UniProtKB-SubCell"/>
</dbReference>
<feature type="region of interest" description="Disordered" evidence="5">
    <location>
        <begin position="1"/>
        <end position="66"/>
    </location>
</feature>
<keyword evidence="4 6" id="KW-0472">Membrane</keyword>
<feature type="transmembrane region" description="Helical" evidence="6">
    <location>
        <begin position="357"/>
        <end position="377"/>
    </location>
</feature>
<name>A0A7X6DJZ0_9BURK</name>
<protein>
    <submittedName>
        <fullName evidence="8">Sodium:calcium antiporter</fullName>
    </submittedName>
</protein>
<feature type="domain" description="Sodium/calcium exchanger membrane region" evidence="7">
    <location>
        <begin position="261"/>
        <end position="406"/>
    </location>
</feature>
<dbReference type="EMBL" id="VTOX01000011">
    <property type="protein sequence ID" value="NKE68555.1"/>
    <property type="molecule type" value="Genomic_DNA"/>
</dbReference>
<evidence type="ECO:0000256" key="2">
    <source>
        <dbReference type="ARBA" id="ARBA00022692"/>
    </source>
</evidence>
<accession>A0A7X6DJZ0</accession>
<keyword evidence="3 6" id="KW-1133">Transmembrane helix</keyword>
<feature type="transmembrane region" description="Helical" evidence="6">
    <location>
        <begin position="258"/>
        <end position="276"/>
    </location>
</feature>